<dbReference type="EMBL" id="JAVMIP010000002">
    <property type="protein sequence ID" value="MDS3859869.1"/>
    <property type="molecule type" value="Genomic_DNA"/>
</dbReference>
<dbReference type="RefSeq" id="WP_322877170.1">
    <property type="nucleotide sequence ID" value="NZ_JAVMIP010000002.1"/>
</dbReference>
<dbReference type="AlphaFoldDB" id="A0AAE4FQJ8"/>
<protein>
    <submittedName>
        <fullName evidence="1">Uncharacterized protein</fullName>
    </submittedName>
</protein>
<organism evidence="1 2">
    <name type="scientific">Pseudocalidococcus azoricus BACA0444</name>
    <dbReference type="NCBI Taxonomy" id="2918990"/>
    <lineage>
        <taxon>Bacteria</taxon>
        <taxon>Bacillati</taxon>
        <taxon>Cyanobacteriota</taxon>
        <taxon>Cyanophyceae</taxon>
        <taxon>Acaryochloridales</taxon>
        <taxon>Thermosynechococcaceae</taxon>
        <taxon>Pseudocalidococcus</taxon>
        <taxon>Pseudocalidococcus azoricus</taxon>
    </lineage>
</organism>
<accession>A0AAE4FQJ8</accession>
<reference evidence="2" key="1">
    <citation type="submission" date="2023-07" db="EMBL/GenBank/DDBJ databases">
        <authorList>
            <person name="Luz R."/>
            <person name="Cordeiro R."/>
            <person name="Fonseca A."/>
            <person name="Goncalves V."/>
        </authorList>
    </citation>
    <scope>NUCLEOTIDE SEQUENCE [LARGE SCALE GENOMIC DNA]</scope>
    <source>
        <strain evidence="2">BACA0444</strain>
    </source>
</reference>
<evidence type="ECO:0000313" key="2">
    <source>
        <dbReference type="Proteomes" id="UP001268256"/>
    </source>
</evidence>
<comment type="caution">
    <text evidence="1">The sequence shown here is derived from an EMBL/GenBank/DDBJ whole genome shotgun (WGS) entry which is preliminary data.</text>
</comment>
<proteinExistence type="predicted"/>
<gene>
    <name evidence="1" type="ORF">RIF25_03510</name>
</gene>
<evidence type="ECO:0000313" key="1">
    <source>
        <dbReference type="EMBL" id="MDS3859869.1"/>
    </source>
</evidence>
<dbReference type="Proteomes" id="UP001268256">
    <property type="component" value="Unassembled WGS sequence"/>
</dbReference>
<keyword evidence="2" id="KW-1185">Reference proteome</keyword>
<sequence>MSHPQRILLQTTLLAGAADDWTIETFSLLQDFLRTGLREPALVTARDRQPDAQGNDPVLSQLDRQDFDQLWLFALDVGDGLSPADAAGINRFHQQGGGIMATRDHQDMGKSLTGLDYIAPFHYFHTTQPDPDPERCCNDDCHTPTIAWPNYHSGANGDYQDITPTLPIHPLLKNPDSETGIIRYFPAHPHEGAVGCPSETSHAQVIATGVSLVTGRPFNLVVAVEGTAHHGRVVAQSTFHHFVDYNWDPHYGCPSFVAELPGNGMIINPDALADIYAYVRNLVDWLAPQGQ</sequence>
<name>A0AAE4FQJ8_9CYAN</name>